<proteinExistence type="predicted"/>
<keyword evidence="4" id="KW-1185">Reference proteome</keyword>
<gene>
    <name evidence="3" type="ORF">HYH03_009760</name>
</gene>
<evidence type="ECO:0000256" key="1">
    <source>
        <dbReference type="SAM" id="MobiDB-lite"/>
    </source>
</evidence>
<accession>A0A835XXJ1</accession>
<comment type="caution">
    <text evidence="3">The sequence shown here is derived from an EMBL/GenBank/DDBJ whole genome shotgun (WGS) entry which is preliminary data.</text>
</comment>
<dbReference type="Proteomes" id="UP000612055">
    <property type="component" value="Unassembled WGS sequence"/>
</dbReference>
<feature type="transmembrane region" description="Helical" evidence="2">
    <location>
        <begin position="127"/>
        <end position="149"/>
    </location>
</feature>
<keyword evidence="2" id="KW-0472">Membrane</keyword>
<sequence length="161" mass="16488">MKSALSPASPVVHLGSGATKSPAGLAVTVDTDHELLSDGGGGEPATSGTGTVNNARRRPRKSLRFAPGTYRPGGANAGASATPLIHAIDAHLAPLPGPLWSGGLAQLTTQDSWCAVGYQQPLLAVDLVFFLNVCVLFWIIGLAQIPGVIEATIFKELPGPS</sequence>
<protein>
    <submittedName>
        <fullName evidence="3">Uncharacterized protein</fullName>
    </submittedName>
</protein>
<keyword evidence="2" id="KW-1133">Transmembrane helix</keyword>
<keyword evidence="2" id="KW-0812">Transmembrane</keyword>
<evidence type="ECO:0000313" key="3">
    <source>
        <dbReference type="EMBL" id="KAG2492031.1"/>
    </source>
</evidence>
<name>A0A835XXJ1_9CHLO</name>
<dbReference type="EMBL" id="JAEHOE010000048">
    <property type="protein sequence ID" value="KAG2492031.1"/>
    <property type="molecule type" value="Genomic_DNA"/>
</dbReference>
<dbReference type="AlphaFoldDB" id="A0A835XXJ1"/>
<feature type="region of interest" description="Disordered" evidence="1">
    <location>
        <begin position="1"/>
        <end position="68"/>
    </location>
</feature>
<dbReference type="OrthoDB" id="10674219at2759"/>
<evidence type="ECO:0000256" key="2">
    <source>
        <dbReference type="SAM" id="Phobius"/>
    </source>
</evidence>
<organism evidence="3 4">
    <name type="scientific">Edaphochlamys debaryana</name>
    <dbReference type="NCBI Taxonomy" id="47281"/>
    <lineage>
        <taxon>Eukaryota</taxon>
        <taxon>Viridiplantae</taxon>
        <taxon>Chlorophyta</taxon>
        <taxon>core chlorophytes</taxon>
        <taxon>Chlorophyceae</taxon>
        <taxon>CS clade</taxon>
        <taxon>Chlamydomonadales</taxon>
        <taxon>Chlamydomonadales incertae sedis</taxon>
        <taxon>Edaphochlamys</taxon>
    </lineage>
</organism>
<reference evidence="3" key="1">
    <citation type="journal article" date="2020" name="bioRxiv">
        <title>Comparative genomics of Chlamydomonas.</title>
        <authorList>
            <person name="Craig R.J."/>
            <person name="Hasan A.R."/>
            <person name="Ness R.W."/>
            <person name="Keightley P.D."/>
        </authorList>
    </citation>
    <scope>NUCLEOTIDE SEQUENCE</scope>
    <source>
        <strain evidence="3">CCAP 11/70</strain>
    </source>
</reference>
<evidence type="ECO:0000313" key="4">
    <source>
        <dbReference type="Proteomes" id="UP000612055"/>
    </source>
</evidence>